<evidence type="ECO:0000313" key="1">
    <source>
        <dbReference type="EMBL" id="MBA2852998.1"/>
    </source>
</evidence>
<name>A0A7J9NZ82_METMI</name>
<dbReference type="RefSeq" id="WP_181504144.1">
    <property type="nucleotide sequence ID" value="NZ_JACDUK010000002.1"/>
</dbReference>
<dbReference type="EMBL" id="JACDUK010000002">
    <property type="protein sequence ID" value="MBA2852998.1"/>
    <property type="molecule type" value="Genomic_DNA"/>
</dbReference>
<reference evidence="1 2" key="1">
    <citation type="submission" date="2020-07" db="EMBL/GenBank/DDBJ databases">
        <title>Genomic Encyclopedia of Type Strains, Phase IV (KMG-V): Genome sequencing to study the core and pangenomes of soil and plant-associated prokaryotes.</title>
        <authorList>
            <person name="Whitman W."/>
        </authorList>
    </citation>
    <scope>NUCLEOTIDE SEQUENCE [LARGE SCALE GENOMIC DNA]</scope>
    <source>
        <strain evidence="1 2">S1</strain>
    </source>
</reference>
<gene>
    <name evidence="1" type="ORF">HNP89_000955</name>
</gene>
<protein>
    <submittedName>
        <fullName evidence="1">Uncharacterized protein</fullName>
    </submittedName>
</protein>
<organism evidence="1 2">
    <name type="scientific">Methanococcus maripaludis</name>
    <name type="common">Methanococcus deltae</name>
    <dbReference type="NCBI Taxonomy" id="39152"/>
    <lineage>
        <taxon>Archaea</taxon>
        <taxon>Methanobacteriati</taxon>
        <taxon>Methanobacteriota</taxon>
        <taxon>Methanomada group</taxon>
        <taxon>Methanococci</taxon>
        <taxon>Methanococcales</taxon>
        <taxon>Methanococcaceae</taxon>
        <taxon>Methanococcus</taxon>
    </lineage>
</organism>
<dbReference type="Proteomes" id="UP000522365">
    <property type="component" value="Unassembled WGS sequence"/>
</dbReference>
<comment type="caution">
    <text evidence="1">The sequence shown here is derived from an EMBL/GenBank/DDBJ whole genome shotgun (WGS) entry which is preliminary data.</text>
</comment>
<sequence>MEDRNFLAGIAYLGHIIQSQGTKDCINLLEYENVELGDVPEYCYEMADTMLYEGGTTKVLEVGDVVKYKCKWAEERDECQNCIYKNKEGVITRITLDEDHEGKKYKNYAIKLNCVEYCWFRRDDLIYVDCVDGVK</sequence>
<proteinExistence type="predicted"/>
<accession>A0A7J9NZ82</accession>
<evidence type="ECO:0000313" key="2">
    <source>
        <dbReference type="Proteomes" id="UP000522365"/>
    </source>
</evidence>
<dbReference type="AlphaFoldDB" id="A0A7J9NZ82"/>